<dbReference type="InterPro" id="IPR051533">
    <property type="entry name" value="WaaL-like"/>
</dbReference>
<dbReference type="PANTHER" id="PTHR37422:SF21">
    <property type="entry name" value="EXOQ-LIKE PROTEIN"/>
    <property type="match status" value="1"/>
</dbReference>
<name>A0ABW8Q2X5_9NEIS</name>
<evidence type="ECO:0000313" key="8">
    <source>
        <dbReference type="EMBL" id="MFK7641555.1"/>
    </source>
</evidence>
<feature type="transmembrane region" description="Helical" evidence="5">
    <location>
        <begin position="198"/>
        <end position="227"/>
    </location>
</feature>
<dbReference type="EMBL" id="JBJGEB010000003">
    <property type="protein sequence ID" value="MFK7641555.1"/>
    <property type="molecule type" value="Genomic_DNA"/>
</dbReference>
<evidence type="ECO:0000259" key="6">
    <source>
        <dbReference type="Pfam" id="PF04932"/>
    </source>
</evidence>
<feature type="transmembrane region" description="Helical" evidence="5">
    <location>
        <begin position="338"/>
        <end position="363"/>
    </location>
</feature>
<evidence type="ECO:0000256" key="5">
    <source>
        <dbReference type="SAM" id="Phobius"/>
    </source>
</evidence>
<dbReference type="InterPro" id="IPR021797">
    <property type="entry name" value="Wzy_C_2"/>
</dbReference>
<dbReference type="PANTHER" id="PTHR37422">
    <property type="entry name" value="TEICHURONIC ACID BIOSYNTHESIS PROTEIN TUAE"/>
    <property type="match status" value="1"/>
</dbReference>
<keyword evidence="9" id="KW-1185">Reference proteome</keyword>
<dbReference type="Pfam" id="PF04932">
    <property type="entry name" value="Wzy_C"/>
    <property type="match status" value="1"/>
</dbReference>
<feature type="transmembrane region" description="Helical" evidence="5">
    <location>
        <begin position="85"/>
        <end position="107"/>
    </location>
</feature>
<protein>
    <submittedName>
        <fullName evidence="8">Wzy polymerase domain-containing protein</fullName>
    </submittedName>
</protein>
<proteinExistence type="predicted"/>
<evidence type="ECO:0000313" key="9">
    <source>
        <dbReference type="Proteomes" id="UP001621964"/>
    </source>
</evidence>
<dbReference type="RefSeq" id="WP_405385664.1">
    <property type="nucleotide sequence ID" value="NZ_JBJGEB010000003.1"/>
</dbReference>
<evidence type="ECO:0000256" key="1">
    <source>
        <dbReference type="ARBA" id="ARBA00004141"/>
    </source>
</evidence>
<feature type="domain" description="O-antigen ligase-related" evidence="6">
    <location>
        <begin position="200"/>
        <end position="354"/>
    </location>
</feature>
<feature type="transmembrane region" description="Helical" evidence="5">
    <location>
        <begin position="55"/>
        <end position="73"/>
    </location>
</feature>
<gene>
    <name evidence="8" type="ORF">ACI43T_03460</name>
</gene>
<feature type="transmembrane region" description="Helical" evidence="5">
    <location>
        <begin position="119"/>
        <end position="138"/>
    </location>
</feature>
<keyword evidence="3 5" id="KW-1133">Transmembrane helix</keyword>
<dbReference type="InterPro" id="IPR007016">
    <property type="entry name" value="O-antigen_ligase-rel_domated"/>
</dbReference>
<feature type="transmembrane region" description="Helical" evidence="5">
    <location>
        <begin position="370"/>
        <end position="389"/>
    </location>
</feature>
<keyword evidence="4 5" id="KW-0472">Membrane</keyword>
<feature type="domain" description="Virulence factor membrane-bound polymerase C-terminal" evidence="7">
    <location>
        <begin position="376"/>
        <end position="551"/>
    </location>
</feature>
<accession>A0ABW8Q2X5</accession>
<evidence type="ECO:0000259" key="7">
    <source>
        <dbReference type="Pfam" id="PF11846"/>
    </source>
</evidence>
<dbReference type="Proteomes" id="UP001621964">
    <property type="component" value="Unassembled WGS sequence"/>
</dbReference>
<dbReference type="Pfam" id="PF11846">
    <property type="entry name" value="Wzy_C_2"/>
    <property type="match status" value="1"/>
</dbReference>
<comment type="subcellular location">
    <subcellularLocation>
        <location evidence="1">Membrane</location>
        <topology evidence="1">Multi-pass membrane protein</topology>
    </subcellularLocation>
</comment>
<feature type="transmembrane region" description="Helical" evidence="5">
    <location>
        <begin position="169"/>
        <end position="186"/>
    </location>
</feature>
<feature type="transmembrane region" description="Helical" evidence="5">
    <location>
        <begin position="239"/>
        <end position="260"/>
    </location>
</feature>
<evidence type="ECO:0000256" key="2">
    <source>
        <dbReference type="ARBA" id="ARBA00022692"/>
    </source>
</evidence>
<feature type="transmembrane region" description="Helical" evidence="5">
    <location>
        <begin position="395"/>
        <end position="412"/>
    </location>
</feature>
<evidence type="ECO:0000256" key="3">
    <source>
        <dbReference type="ARBA" id="ARBA00022989"/>
    </source>
</evidence>
<feature type="transmembrane region" description="Helical" evidence="5">
    <location>
        <begin position="433"/>
        <end position="450"/>
    </location>
</feature>
<sequence length="597" mass="66673">MGLAPLWFGFLWVCIAPFLSLYRVGPLSSFYLEAGSLLGAVVLVLATSTSGLLNVRLPSAGIAFFVLAAFWWLQARMMHLMYPGLNDMAAWTFVILALTAWACRGWVAEYGQERVTAVFAWALLFGALMQAAVALMQFNGWAGMKIFHNILAYGGRESINGQLGQRNHLGHYLMWGVLAASYLWSVRRMPAWAGVLSITALSAALGLVNSRTILTYVIGVGLLLPIWRWRAGKESNRTVLIFLFTIALVAIIQFGMGPLLDTFGNGHYETAVERVGRSSFEGSARETEWGKAWIAFKTAPLFGHGWNGFALQSFLINAEQHNFINNVISVLFTHSHNIVLQLLAETGLVGTLLTAGCLIAAIWRMTVRPYHPASLLMLSLMAVSLYHSMLEYPLWYIYFLTPFGIMVSLSPIRRKDLSDGLNQAKLRNYAGGIAALCLIAGILHLGWVYTDLTEYSRRPKTDTPADTALKIEGLRRIADSQPMLRYYAQLSLTHYADPTDIVIRPWAEQAAIEALTFRPFANAHQVGLYRYRRGETEQGAQWMQSIYYYYPYMMPFYASKIRSNGLFKPLLPKILADCKAFVSAPKHETAKSCEAPK</sequence>
<feature type="transmembrane region" description="Helical" evidence="5">
    <location>
        <begin position="6"/>
        <end position="24"/>
    </location>
</feature>
<reference evidence="8 9" key="1">
    <citation type="submission" date="2024-11" db="EMBL/GenBank/DDBJ databases">
        <authorList>
            <person name="Mikucki A.G."/>
            <person name="Kahler C.M."/>
        </authorList>
    </citation>
    <scope>NUCLEOTIDE SEQUENCE [LARGE SCALE GENOMIC DNA]</scope>
    <source>
        <strain evidence="8 9">EXNM717</strain>
    </source>
</reference>
<evidence type="ECO:0000256" key="4">
    <source>
        <dbReference type="ARBA" id="ARBA00023136"/>
    </source>
</evidence>
<organism evidence="8 9">
    <name type="scientific">Neisseria oralis</name>
    <dbReference type="NCBI Taxonomy" id="1107316"/>
    <lineage>
        <taxon>Bacteria</taxon>
        <taxon>Pseudomonadati</taxon>
        <taxon>Pseudomonadota</taxon>
        <taxon>Betaproteobacteria</taxon>
        <taxon>Neisseriales</taxon>
        <taxon>Neisseriaceae</taxon>
        <taxon>Neisseria</taxon>
    </lineage>
</organism>
<comment type="caution">
    <text evidence="8">The sequence shown here is derived from an EMBL/GenBank/DDBJ whole genome shotgun (WGS) entry which is preliminary data.</text>
</comment>
<keyword evidence="2 5" id="KW-0812">Transmembrane</keyword>
<feature type="transmembrane region" description="Helical" evidence="5">
    <location>
        <begin position="31"/>
        <end position="49"/>
    </location>
</feature>